<accession>A0A401TFW9</accession>
<dbReference type="SMART" id="SM01289">
    <property type="entry name" value="PYRIN"/>
    <property type="match status" value="1"/>
</dbReference>
<dbReference type="InterPro" id="IPR011029">
    <property type="entry name" value="DEATH-like_dom_sf"/>
</dbReference>
<evidence type="ECO:0008006" key="5">
    <source>
        <dbReference type="Google" id="ProtNLM"/>
    </source>
</evidence>
<keyword evidence="4" id="KW-1185">Reference proteome</keyword>
<dbReference type="STRING" id="137246.A0A401TFW9"/>
<organism evidence="3 4">
    <name type="scientific">Chiloscyllium punctatum</name>
    <name type="common">Brownbanded bambooshark</name>
    <name type="synonym">Hemiscyllium punctatum</name>
    <dbReference type="NCBI Taxonomy" id="137246"/>
    <lineage>
        <taxon>Eukaryota</taxon>
        <taxon>Metazoa</taxon>
        <taxon>Chordata</taxon>
        <taxon>Craniata</taxon>
        <taxon>Vertebrata</taxon>
        <taxon>Chondrichthyes</taxon>
        <taxon>Elasmobranchii</taxon>
        <taxon>Galeomorphii</taxon>
        <taxon>Galeoidea</taxon>
        <taxon>Orectolobiformes</taxon>
        <taxon>Hemiscylliidae</taxon>
        <taxon>Chiloscyllium</taxon>
    </lineage>
</organism>
<dbReference type="InterPro" id="IPR004020">
    <property type="entry name" value="DAPIN"/>
</dbReference>
<feature type="non-terminal residue" evidence="3">
    <location>
        <position position="93"/>
    </location>
</feature>
<feature type="domain" description="Pyrin" evidence="2">
    <location>
        <begin position="1"/>
        <end position="59"/>
    </location>
</feature>
<evidence type="ECO:0000313" key="3">
    <source>
        <dbReference type="EMBL" id="GCC41539.1"/>
    </source>
</evidence>
<evidence type="ECO:0000259" key="1">
    <source>
        <dbReference type="PROSITE" id="PS50168"/>
    </source>
</evidence>
<dbReference type="PROSITE" id="PS50824">
    <property type="entry name" value="DAPIN"/>
    <property type="match status" value="1"/>
</dbReference>
<dbReference type="Pfam" id="PF02758">
    <property type="entry name" value="PYRIN"/>
    <property type="match status" value="1"/>
</dbReference>
<dbReference type="Proteomes" id="UP000287033">
    <property type="component" value="Unassembled WGS sequence"/>
</dbReference>
<dbReference type="OrthoDB" id="10058437at2759"/>
<dbReference type="PROSITE" id="PS50168">
    <property type="entry name" value="DED"/>
    <property type="match status" value="1"/>
</dbReference>
<dbReference type="InterPro" id="IPR001875">
    <property type="entry name" value="DED_dom"/>
</dbReference>
<gene>
    <name evidence="3" type="ORF">chiPu_0025937</name>
</gene>
<dbReference type="Gene3D" id="1.10.533.10">
    <property type="entry name" value="Death Domain, Fas"/>
    <property type="match status" value="1"/>
</dbReference>
<dbReference type="GO" id="GO:0042981">
    <property type="term" value="P:regulation of apoptotic process"/>
    <property type="evidence" value="ECO:0007669"/>
    <property type="project" value="InterPro"/>
</dbReference>
<dbReference type="AlphaFoldDB" id="A0A401TFW9"/>
<dbReference type="SUPFAM" id="SSF47986">
    <property type="entry name" value="DEATH domain"/>
    <property type="match status" value="1"/>
</dbReference>
<evidence type="ECO:0000259" key="2">
    <source>
        <dbReference type="PROSITE" id="PS50824"/>
    </source>
</evidence>
<feature type="domain" description="DED" evidence="1">
    <location>
        <begin position="2"/>
        <end position="82"/>
    </location>
</feature>
<reference evidence="3 4" key="1">
    <citation type="journal article" date="2018" name="Nat. Ecol. Evol.">
        <title>Shark genomes provide insights into elasmobranch evolution and the origin of vertebrates.</title>
        <authorList>
            <person name="Hara Y"/>
            <person name="Yamaguchi K"/>
            <person name="Onimaru K"/>
            <person name="Kadota M"/>
            <person name="Koyanagi M"/>
            <person name="Keeley SD"/>
            <person name="Tatsumi K"/>
            <person name="Tanaka K"/>
            <person name="Motone F"/>
            <person name="Kageyama Y"/>
            <person name="Nozu R"/>
            <person name="Adachi N"/>
            <person name="Nishimura O"/>
            <person name="Nakagawa R"/>
            <person name="Tanegashima C"/>
            <person name="Kiyatake I"/>
            <person name="Matsumoto R"/>
            <person name="Murakumo K"/>
            <person name="Nishida K"/>
            <person name="Terakita A"/>
            <person name="Kuratani S"/>
            <person name="Sato K"/>
            <person name="Hyodo S Kuraku.S."/>
        </authorList>
    </citation>
    <scope>NUCLEOTIDE SEQUENCE [LARGE SCALE GENOMIC DNA]</scope>
</reference>
<name>A0A401TFW9_CHIPU</name>
<protein>
    <recommendedName>
        <fullName evidence="5">Pyrin domain-containing protein</fullName>
    </recommendedName>
</protein>
<evidence type="ECO:0000313" key="4">
    <source>
        <dbReference type="Proteomes" id="UP000287033"/>
    </source>
</evidence>
<sequence length="93" mass="10686">MTTGQFLLEVLDELSENDFKRFRFHLENSAEFKPIARGRLEGKSRQEMASLLQHNYGKQARDISRKVLLQIPRRDLVGKMFGDGNMSGSEGTR</sequence>
<dbReference type="EMBL" id="BEZZ01068876">
    <property type="protein sequence ID" value="GCC41539.1"/>
    <property type="molecule type" value="Genomic_DNA"/>
</dbReference>
<proteinExistence type="predicted"/>
<comment type="caution">
    <text evidence="3">The sequence shown here is derived from an EMBL/GenBank/DDBJ whole genome shotgun (WGS) entry which is preliminary data.</text>
</comment>